<dbReference type="NCBIfam" id="TIGR01962">
    <property type="entry name" value="NuoD"/>
    <property type="match status" value="1"/>
</dbReference>
<feature type="domain" description="NADH-quinone oxidoreductase subunit D" evidence="7">
    <location>
        <begin position="212"/>
        <end position="482"/>
    </location>
</feature>
<evidence type="ECO:0000256" key="4">
    <source>
        <dbReference type="ARBA" id="ARBA00023027"/>
    </source>
</evidence>
<dbReference type="EMBL" id="JANBOI010001849">
    <property type="protein sequence ID" value="KAJ1725993.1"/>
    <property type="molecule type" value="Genomic_DNA"/>
</dbReference>
<evidence type="ECO:0000313" key="8">
    <source>
        <dbReference type="EMBL" id="KAJ1725993.1"/>
    </source>
</evidence>
<evidence type="ECO:0000256" key="2">
    <source>
        <dbReference type="ARBA" id="ARBA00022448"/>
    </source>
</evidence>
<protein>
    <submittedName>
        <fullName evidence="8">Ndufs2, NADH ubiquinone oxidoreductase 49 kd subunit</fullName>
    </submittedName>
</protein>
<dbReference type="AlphaFoldDB" id="A0A9W7Y300"/>
<dbReference type="PANTHER" id="PTHR11993:SF10">
    <property type="entry name" value="NADH DEHYDROGENASE [UBIQUINONE] IRON-SULFUR PROTEIN 2, MITOCHONDRIAL"/>
    <property type="match status" value="1"/>
</dbReference>
<dbReference type="FunFam" id="1.10.645.10:FF:000005">
    <property type="entry name" value="NADH-quinone oxidoreductase subunit D"/>
    <property type="match status" value="1"/>
</dbReference>
<accession>A0A9W7Y300</accession>
<dbReference type="InterPro" id="IPR022885">
    <property type="entry name" value="NDH1_su_D/H"/>
</dbReference>
<reference evidence="8" key="1">
    <citation type="submission" date="2022-07" db="EMBL/GenBank/DDBJ databases">
        <title>Phylogenomic reconstructions and comparative analyses of Kickxellomycotina fungi.</title>
        <authorList>
            <person name="Reynolds N.K."/>
            <person name="Stajich J.E."/>
            <person name="Barry K."/>
            <person name="Grigoriev I.V."/>
            <person name="Crous P."/>
            <person name="Smith M.E."/>
        </authorList>
    </citation>
    <scope>NUCLEOTIDE SEQUENCE</scope>
    <source>
        <strain evidence="8">BCRC 34381</strain>
    </source>
</reference>
<dbReference type="NCBIfam" id="NF004739">
    <property type="entry name" value="PRK06075.1"/>
    <property type="match status" value="1"/>
</dbReference>
<keyword evidence="8" id="KW-0830">Ubiquinone</keyword>
<evidence type="ECO:0000256" key="5">
    <source>
        <dbReference type="RuleBase" id="RU003685"/>
    </source>
</evidence>
<dbReference type="PANTHER" id="PTHR11993">
    <property type="entry name" value="NADH-UBIQUINONE OXIDOREDUCTASE 49 KDA SUBUNIT"/>
    <property type="match status" value="1"/>
</dbReference>
<dbReference type="GO" id="GO:0006120">
    <property type="term" value="P:mitochondrial electron transport, NADH to ubiquinone"/>
    <property type="evidence" value="ECO:0007669"/>
    <property type="project" value="TreeGrafter"/>
</dbReference>
<organism evidence="8 9">
    <name type="scientific">Coemansia biformis</name>
    <dbReference type="NCBI Taxonomy" id="1286918"/>
    <lineage>
        <taxon>Eukaryota</taxon>
        <taxon>Fungi</taxon>
        <taxon>Fungi incertae sedis</taxon>
        <taxon>Zoopagomycota</taxon>
        <taxon>Kickxellomycotina</taxon>
        <taxon>Kickxellomycetes</taxon>
        <taxon>Kickxellales</taxon>
        <taxon>Kickxellaceae</taxon>
        <taxon>Coemansia</taxon>
    </lineage>
</organism>
<sequence>MALRNLLGAIRPGLLARQRAGVTGLGRRLASSKAESVSSKAGSASPGPYDVDPLETFQPPVDKKHVPVGWATPLSISPDKWPGPDETPASDKETVIKPYTINFGPQHPAAHGVLRLILELSGEAVVHADPHIGLLHRGTEKLIEYRTYLQALPYMDRLDYCSMMTNEEVYSMAVEKLLNIDVPLRAKYIRVLFGEITRIINHCMAVGTHVMDVGGLTPFLYLFEERERCMEFYERVCGARMHSAYVRPGGVAQDLPRGLLHDIYEWANQYPDRLDEVEEMVTSNRVWLARTVDVGNITQKEALDWGITGPMLRSTGVQYDIRKSAPYEVYDRLEFDVPIGTKGDVFDRYLIRMEEMRQSIRIIKQCLDQMPEGPHKVDDWKIAPPPRAAMKQNMEALIHHFKLFSEGYNVPAGETYTAIEAPKGEMGIFMVADGSTRPYKCHIRAPGYYHLGAINVFLKNALLADVVAVIGTMDLVFGEVDR</sequence>
<dbReference type="GO" id="GO:0016651">
    <property type="term" value="F:oxidoreductase activity, acting on NAD(P)H"/>
    <property type="evidence" value="ECO:0007669"/>
    <property type="project" value="InterPro"/>
</dbReference>
<dbReference type="Proteomes" id="UP001143981">
    <property type="component" value="Unassembled WGS sequence"/>
</dbReference>
<keyword evidence="2 5" id="KW-0813">Transport</keyword>
<evidence type="ECO:0000313" key="9">
    <source>
        <dbReference type="Proteomes" id="UP001143981"/>
    </source>
</evidence>
<comment type="similarity">
    <text evidence="1 5">Belongs to the complex I 49 kDa subunit family.</text>
</comment>
<comment type="caution">
    <text evidence="8">The sequence shown here is derived from an EMBL/GenBank/DDBJ whole genome shotgun (WGS) entry which is preliminary data.</text>
</comment>
<dbReference type="PROSITE" id="PS00535">
    <property type="entry name" value="COMPLEX1_49K"/>
    <property type="match status" value="1"/>
</dbReference>
<keyword evidence="9" id="KW-1185">Reference proteome</keyword>
<feature type="compositionally biased region" description="Low complexity" evidence="6">
    <location>
        <begin position="31"/>
        <end position="45"/>
    </location>
</feature>
<dbReference type="GO" id="GO:0005739">
    <property type="term" value="C:mitochondrion"/>
    <property type="evidence" value="ECO:0007669"/>
    <property type="project" value="GOC"/>
</dbReference>
<dbReference type="Pfam" id="PF00346">
    <property type="entry name" value="Complex1_49kDa"/>
    <property type="match status" value="1"/>
</dbReference>
<evidence type="ECO:0000256" key="3">
    <source>
        <dbReference type="ARBA" id="ARBA00022967"/>
    </source>
</evidence>
<evidence type="ECO:0000259" key="7">
    <source>
        <dbReference type="Pfam" id="PF00346"/>
    </source>
</evidence>
<dbReference type="GO" id="GO:0051287">
    <property type="term" value="F:NAD binding"/>
    <property type="evidence" value="ECO:0007669"/>
    <property type="project" value="InterPro"/>
</dbReference>
<dbReference type="InterPro" id="IPR029014">
    <property type="entry name" value="NiFe-Hase_large"/>
</dbReference>
<feature type="region of interest" description="Disordered" evidence="6">
    <location>
        <begin position="27"/>
        <end position="52"/>
    </location>
</feature>
<evidence type="ECO:0000256" key="6">
    <source>
        <dbReference type="SAM" id="MobiDB-lite"/>
    </source>
</evidence>
<dbReference type="HAMAP" id="MF_01358">
    <property type="entry name" value="NDH1_NuoD"/>
    <property type="match status" value="1"/>
</dbReference>
<name>A0A9W7Y300_9FUNG</name>
<keyword evidence="4 5" id="KW-0520">NAD</keyword>
<evidence type="ECO:0000256" key="1">
    <source>
        <dbReference type="ARBA" id="ARBA00005769"/>
    </source>
</evidence>
<dbReference type="OrthoDB" id="1009at2759"/>
<gene>
    <name evidence="8" type="primary">NdufS2</name>
    <name evidence="8" type="ORF">LPJ61_005498</name>
</gene>
<dbReference type="Gene3D" id="1.10.645.10">
    <property type="entry name" value="Cytochrome-c3 Hydrogenase, chain B"/>
    <property type="match status" value="1"/>
</dbReference>
<dbReference type="InterPro" id="IPR014029">
    <property type="entry name" value="NADH_UbQ_OxRdtase_49kDa_CS"/>
</dbReference>
<dbReference type="SUPFAM" id="SSF56762">
    <property type="entry name" value="HydB/Nqo4-like"/>
    <property type="match status" value="1"/>
</dbReference>
<dbReference type="InterPro" id="IPR001135">
    <property type="entry name" value="NADH_Q_OxRdtase_suD"/>
</dbReference>
<dbReference type="GO" id="GO:0048038">
    <property type="term" value="F:quinone binding"/>
    <property type="evidence" value="ECO:0007669"/>
    <property type="project" value="InterPro"/>
</dbReference>
<proteinExistence type="inferred from homology"/>
<keyword evidence="3 5" id="KW-1278">Translocase</keyword>